<feature type="coiled-coil region" evidence="1">
    <location>
        <begin position="74"/>
        <end position="144"/>
    </location>
</feature>
<dbReference type="PANTHER" id="PTHR35072">
    <property type="entry name" value="COILED-COIL DOMAIN-CONTAINING PROTEIN 91"/>
    <property type="match status" value="1"/>
</dbReference>
<evidence type="ECO:0000256" key="1">
    <source>
        <dbReference type="SAM" id="Coils"/>
    </source>
</evidence>
<evidence type="ECO:0000313" key="3">
    <source>
        <dbReference type="Proteomes" id="UP000694392"/>
    </source>
</evidence>
<reference evidence="2" key="1">
    <citation type="submission" date="2025-08" db="UniProtKB">
        <authorList>
            <consortium name="Ensembl"/>
        </authorList>
    </citation>
    <scope>IDENTIFICATION</scope>
</reference>
<reference evidence="2" key="2">
    <citation type="submission" date="2025-09" db="UniProtKB">
        <authorList>
            <consortium name="Ensembl"/>
        </authorList>
    </citation>
    <scope>IDENTIFICATION</scope>
</reference>
<sequence length="243" mass="27825">MASTCFVSSDPFVLSNDNVLMDVQTATRILNPAALPEQIPLSTSPSLDIPISSLSLTEEKHLETSFIPRNDDEKQELNASKKHLRETIASIEKNWKAAEEEKYRIKQELEDLMEKHSMLEVDFLKEKEDKLISHQDRYKALQERHKHELEDMKKAGHDALSIIVEEFKALLQSTVEQREEVIEKQHITVIEKQAQKCEQLLIAQFLIPSSSCPSLHLFFRLNTRCYSAESPRNHGADFPSEGG</sequence>
<dbReference type="GO" id="GO:0005802">
    <property type="term" value="C:trans-Golgi network"/>
    <property type="evidence" value="ECO:0007669"/>
    <property type="project" value="TreeGrafter"/>
</dbReference>
<keyword evidence="1" id="KW-0175">Coiled coil</keyword>
<name>A0A8D0H1J2_SPHPU</name>
<dbReference type="Proteomes" id="UP000694392">
    <property type="component" value="Unplaced"/>
</dbReference>
<proteinExistence type="predicted"/>
<keyword evidence="3" id="KW-1185">Reference proteome</keyword>
<evidence type="ECO:0000313" key="2">
    <source>
        <dbReference type="Ensembl" id="ENSSPUP00000014291.1"/>
    </source>
</evidence>
<dbReference type="Ensembl" id="ENSSPUT00000015243.1">
    <property type="protein sequence ID" value="ENSSPUP00000014291.1"/>
    <property type="gene ID" value="ENSSPUG00000011026.1"/>
</dbReference>
<dbReference type="AlphaFoldDB" id="A0A8D0H1J2"/>
<accession>A0A8D0H1J2</accession>
<dbReference type="GO" id="GO:0005829">
    <property type="term" value="C:cytosol"/>
    <property type="evidence" value="ECO:0007669"/>
    <property type="project" value="GOC"/>
</dbReference>
<dbReference type="InterPro" id="IPR034592">
    <property type="entry name" value="CCDC91"/>
</dbReference>
<dbReference type="PANTHER" id="PTHR35072:SF1">
    <property type="entry name" value="COILED-COIL DOMAIN-CONTAINING PROTEIN 91"/>
    <property type="match status" value="1"/>
</dbReference>
<protein>
    <recommendedName>
        <fullName evidence="4">Coiled-coil domain-containing protein 91</fullName>
    </recommendedName>
</protein>
<dbReference type="GO" id="GO:0090160">
    <property type="term" value="P:Golgi to lysosome transport"/>
    <property type="evidence" value="ECO:0007669"/>
    <property type="project" value="TreeGrafter"/>
</dbReference>
<evidence type="ECO:0008006" key="4">
    <source>
        <dbReference type="Google" id="ProtNLM"/>
    </source>
</evidence>
<organism evidence="2 3">
    <name type="scientific">Sphenodon punctatus</name>
    <name type="common">Tuatara</name>
    <name type="synonym">Hatteria punctata</name>
    <dbReference type="NCBI Taxonomy" id="8508"/>
    <lineage>
        <taxon>Eukaryota</taxon>
        <taxon>Metazoa</taxon>
        <taxon>Chordata</taxon>
        <taxon>Craniata</taxon>
        <taxon>Vertebrata</taxon>
        <taxon>Euteleostomi</taxon>
        <taxon>Lepidosauria</taxon>
        <taxon>Sphenodontia</taxon>
        <taxon>Sphenodontidae</taxon>
        <taxon>Sphenodon</taxon>
    </lineage>
</organism>